<evidence type="ECO:0000256" key="2">
    <source>
        <dbReference type="ARBA" id="ARBA00005262"/>
    </source>
</evidence>
<evidence type="ECO:0000256" key="5">
    <source>
        <dbReference type="ARBA" id="ARBA00022989"/>
    </source>
</evidence>
<reference evidence="9" key="1">
    <citation type="submission" date="2017-04" db="EMBL/GenBank/DDBJ databases">
        <title>Finegoldia magna isolated from orthopedic joint implant-associated infections.</title>
        <authorList>
            <person name="Bjorklund S."/>
            <person name="Bruggemann H."/>
            <person name="Jensen A."/>
            <person name="Hellmark B."/>
            <person name="Soderquist B."/>
        </authorList>
    </citation>
    <scope>NUCLEOTIDE SEQUENCE [LARGE SCALE GENOMIC DNA]</scope>
    <source>
        <strain evidence="9">CCUG 54800</strain>
    </source>
</reference>
<sequence length="183" mass="20060">MILIKLFWVFFKVGLFAFGGGYATLPLITNFVVNENQWISLRELTDVLTISQMTPGPIAINSATFVGMKIYSVLGAVVATTGLVFPALIILLPLSKLIFSGKELKFLDYILKGIKPAVAALIFIAFIDLFESAVFNGTFNTTNINIVALISFVVGFVMYYKKVSIIKIIGVCATIGLIYQFVI</sequence>
<feature type="transmembrane region" description="Helical" evidence="7">
    <location>
        <begin position="165"/>
        <end position="182"/>
    </location>
</feature>
<dbReference type="InterPro" id="IPR052518">
    <property type="entry name" value="CHR_Transporter"/>
</dbReference>
<keyword evidence="5 7" id="KW-1133">Transmembrane helix</keyword>
<dbReference type="Pfam" id="PF02417">
    <property type="entry name" value="Chromate_transp"/>
    <property type="match status" value="1"/>
</dbReference>
<dbReference type="AlphaFoldDB" id="A0A233V371"/>
<keyword evidence="3" id="KW-1003">Cell membrane</keyword>
<organism evidence="8 9">
    <name type="scientific">Finegoldia magna</name>
    <name type="common">Peptostreptococcus magnus</name>
    <dbReference type="NCBI Taxonomy" id="1260"/>
    <lineage>
        <taxon>Bacteria</taxon>
        <taxon>Bacillati</taxon>
        <taxon>Bacillota</taxon>
        <taxon>Tissierellia</taxon>
        <taxon>Tissierellales</taxon>
        <taxon>Peptoniphilaceae</taxon>
        <taxon>Finegoldia</taxon>
    </lineage>
</organism>
<dbReference type="EMBL" id="NDYC01000032">
    <property type="protein sequence ID" value="OXZ26793.1"/>
    <property type="molecule type" value="Genomic_DNA"/>
</dbReference>
<evidence type="ECO:0000256" key="7">
    <source>
        <dbReference type="SAM" id="Phobius"/>
    </source>
</evidence>
<feature type="transmembrane region" description="Helical" evidence="7">
    <location>
        <begin position="70"/>
        <end position="94"/>
    </location>
</feature>
<comment type="similarity">
    <text evidence="2">Belongs to the chromate ion transporter (CHR) (TC 2.A.51) family.</text>
</comment>
<feature type="transmembrane region" description="Helical" evidence="7">
    <location>
        <begin position="7"/>
        <end position="28"/>
    </location>
</feature>
<dbReference type="PANTHER" id="PTHR43663:SF1">
    <property type="entry name" value="CHROMATE TRANSPORTER"/>
    <property type="match status" value="1"/>
</dbReference>
<feature type="transmembrane region" description="Helical" evidence="7">
    <location>
        <begin position="142"/>
        <end position="160"/>
    </location>
</feature>
<dbReference type="GO" id="GO:0005886">
    <property type="term" value="C:plasma membrane"/>
    <property type="evidence" value="ECO:0007669"/>
    <property type="project" value="UniProtKB-SubCell"/>
</dbReference>
<evidence type="ECO:0000256" key="1">
    <source>
        <dbReference type="ARBA" id="ARBA00004651"/>
    </source>
</evidence>
<keyword evidence="4 7" id="KW-0812">Transmembrane</keyword>
<comment type="subcellular location">
    <subcellularLocation>
        <location evidence="1">Cell membrane</location>
        <topology evidence="1">Multi-pass membrane protein</topology>
    </subcellularLocation>
</comment>
<evidence type="ECO:0000256" key="4">
    <source>
        <dbReference type="ARBA" id="ARBA00022692"/>
    </source>
</evidence>
<accession>A0A233V371</accession>
<dbReference type="Proteomes" id="UP000215413">
    <property type="component" value="Unassembled WGS sequence"/>
</dbReference>
<feature type="transmembrane region" description="Helical" evidence="7">
    <location>
        <begin position="106"/>
        <end position="130"/>
    </location>
</feature>
<evidence type="ECO:0000313" key="8">
    <source>
        <dbReference type="EMBL" id="OXZ26793.1"/>
    </source>
</evidence>
<dbReference type="PANTHER" id="PTHR43663">
    <property type="entry name" value="CHROMATE TRANSPORT PROTEIN-RELATED"/>
    <property type="match status" value="1"/>
</dbReference>
<evidence type="ECO:0000256" key="6">
    <source>
        <dbReference type="ARBA" id="ARBA00023136"/>
    </source>
</evidence>
<protein>
    <submittedName>
        <fullName evidence="8">Chromate transporter</fullName>
    </submittedName>
</protein>
<dbReference type="GO" id="GO:0015109">
    <property type="term" value="F:chromate transmembrane transporter activity"/>
    <property type="evidence" value="ECO:0007669"/>
    <property type="project" value="InterPro"/>
</dbReference>
<keyword evidence="6 7" id="KW-0472">Membrane</keyword>
<evidence type="ECO:0000256" key="3">
    <source>
        <dbReference type="ARBA" id="ARBA00022475"/>
    </source>
</evidence>
<name>A0A233V371_FINMA</name>
<proteinExistence type="inferred from homology"/>
<gene>
    <name evidence="8" type="ORF">B9N49_07240</name>
</gene>
<comment type="caution">
    <text evidence="8">The sequence shown here is derived from an EMBL/GenBank/DDBJ whole genome shotgun (WGS) entry which is preliminary data.</text>
</comment>
<dbReference type="InterPro" id="IPR003370">
    <property type="entry name" value="Chromate_transpt"/>
</dbReference>
<evidence type="ECO:0000313" key="9">
    <source>
        <dbReference type="Proteomes" id="UP000215413"/>
    </source>
</evidence>
<dbReference type="RefSeq" id="WP_094206142.1">
    <property type="nucleotide sequence ID" value="NZ_JAGZFQ010000090.1"/>
</dbReference>